<comment type="similarity">
    <text evidence="1">Belongs to the ABC transporter superfamily. ABCD family. Peroxisomal fatty acyl CoA transporter (TC 3.A.1.203) subfamily.</text>
</comment>
<name>A0A7D9H196_DEKBR</name>
<keyword evidence="3 9" id="KW-0812">Transmembrane</keyword>
<dbReference type="GO" id="GO:0006635">
    <property type="term" value="P:fatty acid beta-oxidation"/>
    <property type="evidence" value="ECO:0007669"/>
    <property type="project" value="TreeGrafter"/>
</dbReference>
<dbReference type="Gene3D" id="3.40.50.300">
    <property type="entry name" value="P-loop containing nucleotide triphosphate hydrolases"/>
    <property type="match status" value="1"/>
</dbReference>
<feature type="transmembrane region" description="Helical" evidence="9">
    <location>
        <begin position="353"/>
        <end position="380"/>
    </location>
</feature>
<dbReference type="InterPro" id="IPR027417">
    <property type="entry name" value="P-loop_NTPase"/>
</dbReference>
<keyword evidence="2" id="KW-0813">Transport</keyword>
<dbReference type="EMBL" id="CABFWN010000002">
    <property type="protein sequence ID" value="VUG17309.1"/>
    <property type="molecule type" value="Genomic_DNA"/>
</dbReference>
<gene>
    <name evidence="11" type="ORF">DEBR0S2_03818G</name>
</gene>
<dbReference type="AlphaFoldDB" id="A0A7D9H196"/>
<dbReference type="PANTHER" id="PTHR11384:SF69">
    <property type="entry name" value="PEROXISOMAL LONG-CHAIN FATTY ACID IMPORT PROTEIN 1"/>
    <property type="match status" value="1"/>
</dbReference>
<feature type="transmembrane region" description="Helical" evidence="9">
    <location>
        <begin position="32"/>
        <end position="49"/>
    </location>
</feature>
<dbReference type="GO" id="GO:0016887">
    <property type="term" value="F:ATP hydrolysis activity"/>
    <property type="evidence" value="ECO:0007669"/>
    <property type="project" value="InterPro"/>
</dbReference>
<keyword evidence="5" id="KW-0067">ATP-binding</keyword>
<proteinExistence type="inferred from homology"/>
<dbReference type="GO" id="GO:0007031">
    <property type="term" value="P:peroxisome organization"/>
    <property type="evidence" value="ECO:0007669"/>
    <property type="project" value="TreeGrafter"/>
</dbReference>
<dbReference type="GO" id="GO:0140359">
    <property type="term" value="F:ABC-type transporter activity"/>
    <property type="evidence" value="ECO:0007669"/>
    <property type="project" value="InterPro"/>
</dbReference>
<feature type="region of interest" description="Disordered" evidence="8">
    <location>
        <begin position="52"/>
        <end position="72"/>
    </location>
</feature>
<evidence type="ECO:0000256" key="7">
    <source>
        <dbReference type="ARBA" id="ARBA00023136"/>
    </source>
</evidence>
<protein>
    <submittedName>
        <fullName evidence="11">DEBR0S2_03818g1_1</fullName>
    </submittedName>
</protein>
<evidence type="ECO:0000256" key="5">
    <source>
        <dbReference type="ARBA" id="ARBA00022840"/>
    </source>
</evidence>
<dbReference type="CDD" id="cd03223">
    <property type="entry name" value="ABCD_peroxisomal_ALDP"/>
    <property type="match status" value="1"/>
</dbReference>
<dbReference type="PROSITE" id="PS50893">
    <property type="entry name" value="ABC_TRANSPORTER_2"/>
    <property type="match status" value="1"/>
</dbReference>
<dbReference type="Pfam" id="PF06472">
    <property type="entry name" value="ABC_membrane_2"/>
    <property type="match status" value="1"/>
</dbReference>
<evidence type="ECO:0000313" key="12">
    <source>
        <dbReference type="Proteomes" id="UP000478008"/>
    </source>
</evidence>
<evidence type="ECO:0000256" key="2">
    <source>
        <dbReference type="ARBA" id="ARBA00022448"/>
    </source>
</evidence>
<evidence type="ECO:0000256" key="3">
    <source>
        <dbReference type="ARBA" id="ARBA00022692"/>
    </source>
</evidence>
<dbReference type="GO" id="GO:0015910">
    <property type="term" value="P:long-chain fatty acid import into peroxisome"/>
    <property type="evidence" value="ECO:0007669"/>
    <property type="project" value="TreeGrafter"/>
</dbReference>
<keyword evidence="7 9" id="KW-0472">Membrane</keyword>
<evidence type="ECO:0000256" key="8">
    <source>
        <dbReference type="SAM" id="MobiDB-lite"/>
    </source>
</evidence>
<dbReference type="SMART" id="SM00382">
    <property type="entry name" value="AAA"/>
    <property type="match status" value="1"/>
</dbReference>
<dbReference type="GO" id="GO:0005324">
    <property type="term" value="F:long-chain fatty acid transmembrane transporter activity"/>
    <property type="evidence" value="ECO:0007669"/>
    <property type="project" value="TreeGrafter"/>
</dbReference>
<keyword evidence="4" id="KW-0547">Nucleotide-binding</keyword>
<accession>A0A7D9H196</accession>
<dbReference type="GO" id="GO:0042760">
    <property type="term" value="P:very long-chain fatty acid catabolic process"/>
    <property type="evidence" value="ECO:0007669"/>
    <property type="project" value="TreeGrafter"/>
</dbReference>
<dbReference type="InterPro" id="IPR003439">
    <property type="entry name" value="ABC_transporter-like_ATP-bd"/>
</dbReference>
<dbReference type="GO" id="GO:0005778">
    <property type="term" value="C:peroxisomal membrane"/>
    <property type="evidence" value="ECO:0007669"/>
    <property type="project" value="TreeGrafter"/>
</dbReference>
<dbReference type="SUPFAM" id="SSF52540">
    <property type="entry name" value="P-loop containing nucleoside triphosphate hydrolases"/>
    <property type="match status" value="1"/>
</dbReference>
<feature type="compositionally biased region" description="Polar residues" evidence="8">
    <location>
        <begin position="626"/>
        <end position="636"/>
    </location>
</feature>
<sequence>MSELAQIFTLPQQRSKIPVRKLLAFYTKHRKLLTRTAYILILYSIFNAGSSVPSNKRKGSSNTKNAHSKRPSPLTLKRIRSFWSRSPTISFFKQVLTKDRKSALRIAQYLTWQLGLLGVKAAITLNIASLDGKLVSLIVGKKFKQFFKCLVIWFLIGIPASLTNSLIRKVQGMLAQSFRTGATNTIMDNYLPNSGNSSIYQLTNKMSAGPKDEISAGRPNKVSSPNQMVTVTIDQLADTVSKLPVQLIDPILDILLTANRFSKVSEYATESSLLLGLIASVSTLVLKVFTPNFAKLTSVHNALENKFHTYHTQLINHREEIALARGHRRELDLLDTSYFELERFQRLELRKMAIYNFAMGFIFKYGLGAFGLMMCAAPIFSTAYFSGFVVDERVVSRLAADFFANKRLLLSASDSLGRLIYSKKAVQNIIEYCTSLYEFDASLKEINMLSTNCCDPDGDHLIEGPNVSYGEEITFDHVPVITPTGNILVKDLTFSIKPGQSLLVIGPNGCGKSSLFRILGGLWEVRSPGHVIVPSSRKQVFYLPQSSYFTYGTLREQILYPDSMAEYRENVEFARKRGNTVVKDDLYLMKLLKLIHLEHLLANSDSLSSDDEDEADGFQFGELAGSKNSRSSSLQDENSRLRDGNSHFPPSGLDIVAKWPDILSTGEQQRLAMARLYYHQPKFAVLDECTSAISPDLEKECYRIATKSFGITVLSVCHRTSLWKFHDYILKFQKGPQDKYATALFTRFDPEKRLRRHKELLQIKADLKKNQELVARLEFLKRTQSRPNIRRKMLYIDE</sequence>
<evidence type="ECO:0000256" key="6">
    <source>
        <dbReference type="ARBA" id="ARBA00022989"/>
    </source>
</evidence>
<dbReference type="PANTHER" id="PTHR11384">
    <property type="entry name" value="ATP-BINDING CASSETTE, SUB-FAMILY D MEMBER"/>
    <property type="match status" value="1"/>
</dbReference>
<evidence type="ECO:0000313" key="11">
    <source>
        <dbReference type="EMBL" id="VUG17309.1"/>
    </source>
</evidence>
<feature type="domain" description="ABC transporter" evidence="10">
    <location>
        <begin position="473"/>
        <end position="759"/>
    </location>
</feature>
<feature type="transmembrane region" description="Helical" evidence="9">
    <location>
        <begin position="109"/>
        <end position="130"/>
    </location>
</feature>
<keyword evidence="12" id="KW-1185">Reference proteome</keyword>
<dbReference type="Proteomes" id="UP000478008">
    <property type="component" value="Unassembled WGS sequence"/>
</dbReference>
<evidence type="ECO:0000259" key="10">
    <source>
        <dbReference type="PROSITE" id="PS50893"/>
    </source>
</evidence>
<feature type="region of interest" description="Disordered" evidence="8">
    <location>
        <begin position="620"/>
        <end position="647"/>
    </location>
</feature>
<feature type="compositionally biased region" description="Polar residues" evidence="8">
    <location>
        <begin position="52"/>
        <end position="65"/>
    </location>
</feature>
<dbReference type="InterPro" id="IPR003593">
    <property type="entry name" value="AAA+_ATPase"/>
</dbReference>
<evidence type="ECO:0000256" key="4">
    <source>
        <dbReference type="ARBA" id="ARBA00022741"/>
    </source>
</evidence>
<evidence type="ECO:0000256" key="1">
    <source>
        <dbReference type="ARBA" id="ARBA00008575"/>
    </source>
</evidence>
<organism evidence="11 12">
    <name type="scientific">Dekkera bruxellensis</name>
    <name type="common">Brettanomyces custersii</name>
    <dbReference type="NCBI Taxonomy" id="5007"/>
    <lineage>
        <taxon>Eukaryota</taxon>
        <taxon>Fungi</taxon>
        <taxon>Dikarya</taxon>
        <taxon>Ascomycota</taxon>
        <taxon>Saccharomycotina</taxon>
        <taxon>Pichiomycetes</taxon>
        <taxon>Pichiales</taxon>
        <taxon>Pichiaceae</taxon>
        <taxon>Brettanomyces</taxon>
    </lineage>
</organism>
<dbReference type="GO" id="GO:0005524">
    <property type="term" value="F:ATP binding"/>
    <property type="evidence" value="ECO:0007669"/>
    <property type="project" value="UniProtKB-KW"/>
</dbReference>
<evidence type="ECO:0000256" key="9">
    <source>
        <dbReference type="SAM" id="Phobius"/>
    </source>
</evidence>
<dbReference type="InterPro" id="IPR050835">
    <property type="entry name" value="ABC_transporter_sub-D"/>
</dbReference>
<feature type="transmembrane region" description="Helical" evidence="9">
    <location>
        <begin position="150"/>
        <end position="167"/>
    </location>
</feature>
<keyword evidence="6 9" id="KW-1133">Transmembrane helix</keyword>
<dbReference type="Pfam" id="PF00005">
    <property type="entry name" value="ABC_tran"/>
    <property type="match status" value="1"/>
</dbReference>
<reference evidence="11 12" key="1">
    <citation type="submission" date="2019-07" db="EMBL/GenBank/DDBJ databases">
        <authorList>
            <person name="Friedrich A."/>
            <person name="Schacherer J."/>
        </authorList>
    </citation>
    <scope>NUCLEOTIDE SEQUENCE [LARGE SCALE GENOMIC DNA]</scope>
</reference>
<dbReference type="InterPro" id="IPR011527">
    <property type="entry name" value="ABC1_TM_dom"/>
</dbReference>